<evidence type="ECO:0000256" key="3">
    <source>
        <dbReference type="ARBA" id="ARBA00022475"/>
    </source>
</evidence>
<dbReference type="EMBL" id="FUWW01000001">
    <property type="protein sequence ID" value="SJZ34125.1"/>
    <property type="molecule type" value="Genomic_DNA"/>
</dbReference>
<dbReference type="Gene3D" id="1.10.1760.20">
    <property type="match status" value="1"/>
</dbReference>
<keyword evidence="3" id="KW-1003">Cell membrane</keyword>
<keyword evidence="5 7" id="KW-1133">Transmembrane helix</keyword>
<keyword evidence="10" id="KW-1185">Reference proteome</keyword>
<evidence type="ECO:0000256" key="5">
    <source>
        <dbReference type="ARBA" id="ARBA00022989"/>
    </source>
</evidence>
<feature type="domain" description="PDGLE" evidence="8">
    <location>
        <begin position="231"/>
        <end position="321"/>
    </location>
</feature>
<feature type="transmembrane region" description="Helical" evidence="7">
    <location>
        <begin position="40"/>
        <end position="61"/>
    </location>
</feature>
<dbReference type="STRING" id="290054.SAMN02745114_00137"/>
<feature type="transmembrane region" description="Helical" evidence="7">
    <location>
        <begin position="139"/>
        <end position="163"/>
    </location>
</feature>
<gene>
    <name evidence="9" type="ORF">SAMN02745114_00137</name>
</gene>
<evidence type="ECO:0000256" key="6">
    <source>
        <dbReference type="ARBA" id="ARBA00023136"/>
    </source>
</evidence>
<dbReference type="Proteomes" id="UP000190657">
    <property type="component" value="Unassembled WGS sequence"/>
</dbReference>
<feature type="transmembrane region" description="Helical" evidence="7">
    <location>
        <begin position="103"/>
        <end position="127"/>
    </location>
</feature>
<evidence type="ECO:0000256" key="4">
    <source>
        <dbReference type="ARBA" id="ARBA00022692"/>
    </source>
</evidence>
<feature type="transmembrane region" description="Helical" evidence="7">
    <location>
        <begin position="297"/>
        <end position="315"/>
    </location>
</feature>
<evidence type="ECO:0000313" key="10">
    <source>
        <dbReference type="Proteomes" id="UP000190657"/>
    </source>
</evidence>
<dbReference type="Pfam" id="PF13190">
    <property type="entry name" value="PDGLE"/>
    <property type="match status" value="1"/>
</dbReference>
<dbReference type="OrthoDB" id="5395048at2"/>
<comment type="subcellular location">
    <subcellularLocation>
        <location evidence="1">Cell membrane</location>
        <topology evidence="1">Multi-pass membrane protein</topology>
    </subcellularLocation>
</comment>
<dbReference type="RefSeq" id="WP_078767650.1">
    <property type="nucleotide sequence ID" value="NZ_FUWW01000001.1"/>
</dbReference>
<dbReference type="AlphaFoldDB" id="A0A1T4JVP7"/>
<protein>
    <submittedName>
        <fullName evidence="9">Cobalt/nickel transport system permease protein</fullName>
    </submittedName>
</protein>
<sequence>MHIPENYLSPATCAVMTAAAIPAWGYSIKKVSKEITKDKMPLLGIFAAFSFVAMMFNIPIVGGSTGHAVGGTLIAILLGPEAACLSVSVTLILQALLFGDGGVLAIGANCFNMAFVLPFVGYAVYNIIARKMKNKTGKFIGAAVGSYVGINCAALCTAVEFGIQPLLFKSADSQALYCPYGLNVSIPAMMAEHLTLFGLAEAIFTVAMLAFVEKTSPEIMAKKPTTKKGNTFIGGLLAVLTLATPIGLLATGTAWGEWGADEMTDLVGYVPSGLENGPLSAFEAICPDYSIGGLPDWVGYILCAVIGIALSTILFKLASTFMKSKVNYD</sequence>
<dbReference type="Pfam" id="PF01891">
    <property type="entry name" value="CbiM"/>
    <property type="match status" value="1"/>
</dbReference>
<evidence type="ECO:0000313" key="9">
    <source>
        <dbReference type="EMBL" id="SJZ34125.1"/>
    </source>
</evidence>
<dbReference type="PANTHER" id="PTHR34229">
    <property type="entry name" value="METAL TRANSPORT PROTEIN HI_1621-RELATED"/>
    <property type="match status" value="1"/>
</dbReference>
<reference evidence="9 10" key="1">
    <citation type="submission" date="2017-02" db="EMBL/GenBank/DDBJ databases">
        <authorList>
            <person name="Peterson S.W."/>
        </authorList>
    </citation>
    <scope>NUCLEOTIDE SEQUENCE [LARGE SCALE GENOMIC DNA]</scope>
    <source>
        <strain evidence="9 10">ATCC 51222</strain>
    </source>
</reference>
<name>A0A1T4JVP7_9FIRM</name>
<organism evidence="9 10">
    <name type="scientific">Eubacterium coprostanoligenes</name>
    <dbReference type="NCBI Taxonomy" id="290054"/>
    <lineage>
        <taxon>Bacteria</taxon>
        <taxon>Bacillati</taxon>
        <taxon>Bacillota</taxon>
        <taxon>Clostridia</taxon>
        <taxon>Eubacteriales</taxon>
        <taxon>Eubacteriaceae</taxon>
        <taxon>Eubacterium</taxon>
    </lineage>
</organism>
<keyword evidence="2" id="KW-0813">Transport</keyword>
<keyword evidence="6 7" id="KW-0472">Membrane</keyword>
<evidence type="ECO:0000256" key="2">
    <source>
        <dbReference type="ARBA" id="ARBA00022448"/>
    </source>
</evidence>
<dbReference type="PANTHER" id="PTHR34229:SF1">
    <property type="entry name" value="METAL TRANSPORT PROTEIN HI_1621-RELATED"/>
    <property type="match status" value="1"/>
</dbReference>
<evidence type="ECO:0000256" key="7">
    <source>
        <dbReference type="SAM" id="Phobius"/>
    </source>
</evidence>
<feature type="transmembrane region" description="Helical" evidence="7">
    <location>
        <begin position="232"/>
        <end position="255"/>
    </location>
</feature>
<dbReference type="GO" id="GO:0005886">
    <property type="term" value="C:plasma membrane"/>
    <property type="evidence" value="ECO:0007669"/>
    <property type="project" value="UniProtKB-SubCell"/>
</dbReference>
<dbReference type="NCBIfam" id="NF005598">
    <property type="entry name" value="PRK07331.1"/>
    <property type="match status" value="1"/>
</dbReference>
<accession>A0A1T4JVP7</accession>
<dbReference type="NCBIfam" id="NF008873">
    <property type="entry name" value="PRK11909.1"/>
    <property type="match status" value="1"/>
</dbReference>
<evidence type="ECO:0000259" key="8">
    <source>
        <dbReference type="Pfam" id="PF13190"/>
    </source>
</evidence>
<dbReference type="InterPro" id="IPR025937">
    <property type="entry name" value="PDGLE_dom"/>
</dbReference>
<evidence type="ECO:0000256" key="1">
    <source>
        <dbReference type="ARBA" id="ARBA00004651"/>
    </source>
</evidence>
<keyword evidence="4 7" id="KW-0812">Transmembrane</keyword>
<dbReference type="GO" id="GO:0000041">
    <property type="term" value="P:transition metal ion transport"/>
    <property type="evidence" value="ECO:0007669"/>
    <property type="project" value="InterPro"/>
</dbReference>
<feature type="transmembrane region" description="Helical" evidence="7">
    <location>
        <begin position="73"/>
        <end position="97"/>
    </location>
</feature>
<feature type="transmembrane region" description="Helical" evidence="7">
    <location>
        <begin position="194"/>
        <end position="212"/>
    </location>
</feature>
<proteinExistence type="predicted"/>
<feature type="transmembrane region" description="Helical" evidence="7">
    <location>
        <begin position="7"/>
        <end position="28"/>
    </location>
</feature>
<dbReference type="InterPro" id="IPR002751">
    <property type="entry name" value="CbiM/NikMN"/>
</dbReference>